<keyword evidence="2" id="KW-1185">Reference proteome</keyword>
<evidence type="ECO:0000313" key="2">
    <source>
        <dbReference type="Proteomes" id="UP000078542"/>
    </source>
</evidence>
<protein>
    <submittedName>
        <fullName evidence="1">Uncharacterized protein</fullName>
    </submittedName>
</protein>
<dbReference type="EMBL" id="KQ977394">
    <property type="protein sequence ID" value="KYN02987.1"/>
    <property type="molecule type" value="Genomic_DNA"/>
</dbReference>
<reference evidence="1 2" key="1">
    <citation type="submission" date="2016-03" db="EMBL/GenBank/DDBJ databases">
        <title>Cyphomyrmex costatus WGS genome.</title>
        <authorList>
            <person name="Nygaard S."/>
            <person name="Hu H."/>
            <person name="Boomsma J."/>
            <person name="Zhang G."/>
        </authorList>
    </citation>
    <scope>NUCLEOTIDE SEQUENCE [LARGE SCALE GENOMIC DNA]</scope>
    <source>
        <strain evidence="1">MS0001</strain>
        <tissue evidence="1">Whole body</tissue>
    </source>
</reference>
<organism evidence="1 2">
    <name type="scientific">Cyphomyrmex costatus</name>
    <dbReference type="NCBI Taxonomy" id="456900"/>
    <lineage>
        <taxon>Eukaryota</taxon>
        <taxon>Metazoa</taxon>
        <taxon>Ecdysozoa</taxon>
        <taxon>Arthropoda</taxon>
        <taxon>Hexapoda</taxon>
        <taxon>Insecta</taxon>
        <taxon>Pterygota</taxon>
        <taxon>Neoptera</taxon>
        <taxon>Endopterygota</taxon>
        <taxon>Hymenoptera</taxon>
        <taxon>Apocrita</taxon>
        <taxon>Aculeata</taxon>
        <taxon>Formicoidea</taxon>
        <taxon>Formicidae</taxon>
        <taxon>Myrmicinae</taxon>
        <taxon>Cyphomyrmex</taxon>
    </lineage>
</organism>
<dbReference type="Proteomes" id="UP000078542">
    <property type="component" value="Unassembled WGS sequence"/>
</dbReference>
<sequence length="132" mass="14880">MLTPRGRISKTYDTHVGTRCIRHEYADTECPTRTSCPEDPSFFFCERRCHCRDAPTVTLTLDCSAMANVVFPWRFTRGYRDLASSASEAHGSGVPLTDGHQRFPQENNVYKNVDERYSVNMALALEGSHGDS</sequence>
<gene>
    <name evidence="1" type="ORF">ALC62_06081</name>
</gene>
<proteinExistence type="predicted"/>
<name>A0A195CR67_9HYME</name>
<evidence type="ECO:0000313" key="1">
    <source>
        <dbReference type="EMBL" id="KYN02987.1"/>
    </source>
</evidence>
<dbReference type="AlphaFoldDB" id="A0A195CR67"/>
<accession>A0A195CR67</accession>